<feature type="domain" description="Aminotransferase-like plant mobile" evidence="1">
    <location>
        <begin position="11"/>
        <end position="79"/>
    </location>
</feature>
<evidence type="ECO:0000313" key="3">
    <source>
        <dbReference type="Proteomes" id="UP000291084"/>
    </source>
</evidence>
<dbReference type="GO" id="GO:0010073">
    <property type="term" value="P:meristem maintenance"/>
    <property type="evidence" value="ECO:0007669"/>
    <property type="project" value="InterPro"/>
</dbReference>
<sequence>MYLVDISYDYVDRGILLAFVERFDFETNSFYLPVGEMLVTLDDVSSLLHLPVLGQFFNLKEVDFEESRCTIVKLLGVNEGRVYAKLHVAHSAKVRLS</sequence>
<reference evidence="2 3" key="1">
    <citation type="journal article" date="2015" name="Sci. Rep.">
        <title>The power of single molecule real-time sequencing technology in the de novo assembly of a eukaryotic genome.</title>
        <authorList>
            <person name="Sakai H."/>
            <person name="Naito K."/>
            <person name="Ogiso-Tanaka E."/>
            <person name="Takahashi Y."/>
            <person name="Iseki K."/>
            <person name="Muto C."/>
            <person name="Satou K."/>
            <person name="Teruya K."/>
            <person name="Shiroma A."/>
            <person name="Shimoji M."/>
            <person name="Hirano T."/>
            <person name="Itoh T."/>
            <person name="Kaga A."/>
            <person name="Tomooka N."/>
        </authorList>
    </citation>
    <scope>NUCLEOTIDE SEQUENCE [LARGE SCALE GENOMIC DNA]</scope>
    <source>
        <strain evidence="3">cv. Shumari</strain>
    </source>
</reference>
<dbReference type="InterPro" id="IPR019557">
    <property type="entry name" value="AminoTfrase-like_pln_mobile"/>
</dbReference>
<protein>
    <recommendedName>
        <fullName evidence="1">Aminotransferase-like plant mobile domain-containing protein</fullName>
    </recommendedName>
</protein>
<keyword evidence="3" id="KW-1185">Reference proteome</keyword>
<gene>
    <name evidence="2" type="primary">Vigan.03G290200</name>
    <name evidence="2" type="ORF">VIGAN_03290200</name>
</gene>
<dbReference type="PANTHER" id="PTHR46033">
    <property type="entry name" value="PROTEIN MAIN-LIKE 2"/>
    <property type="match status" value="1"/>
</dbReference>
<dbReference type="PANTHER" id="PTHR46033:SF8">
    <property type="entry name" value="PROTEIN MAINTENANCE OF MERISTEMS-LIKE"/>
    <property type="match status" value="1"/>
</dbReference>
<dbReference type="Proteomes" id="UP000291084">
    <property type="component" value="Chromosome 3"/>
</dbReference>
<dbReference type="AlphaFoldDB" id="A0A0S3RQL9"/>
<dbReference type="OrthoDB" id="1434670at2759"/>
<dbReference type="InterPro" id="IPR044824">
    <property type="entry name" value="MAIN-like"/>
</dbReference>
<dbReference type="Pfam" id="PF10536">
    <property type="entry name" value="PMD"/>
    <property type="match status" value="1"/>
</dbReference>
<dbReference type="EMBL" id="AP015036">
    <property type="protein sequence ID" value="BAT82833.1"/>
    <property type="molecule type" value="Genomic_DNA"/>
</dbReference>
<organism evidence="2 3">
    <name type="scientific">Vigna angularis var. angularis</name>
    <dbReference type="NCBI Taxonomy" id="157739"/>
    <lineage>
        <taxon>Eukaryota</taxon>
        <taxon>Viridiplantae</taxon>
        <taxon>Streptophyta</taxon>
        <taxon>Embryophyta</taxon>
        <taxon>Tracheophyta</taxon>
        <taxon>Spermatophyta</taxon>
        <taxon>Magnoliopsida</taxon>
        <taxon>eudicotyledons</taxon>
        <taxon>Gunneridae</taxon>
        <taxon>Pentapetalae</taxon>
        <taxon>rosids</taxon>
        <taxon>fabids</taxon>
        <taxon>Fabales</taxon>
        <taxon>Fabaceae</taxon>
        <taxon>Papilionoideae</taxon>
        <taxon>50 kb inversion clade</taxon>
        <taxon>NPAAA clade</taxon>
        <taxon>indigoferoid/millettioid clade</taxon>
        <taxon>Phaseoleae</taxon>
        <taxon>Vigna</taxon>
    </lineage>
</organism>
<evidence type="ECO:0000259" key="1">
    <source>
        <dbReference type="Pfam" id="PF10536"/>
    </source>
</evidence>
<proteinExistence type="predicted"/>
<name>A0A0S3RQL9_PHAAN</name>
<accession>A0A0S3RQL9</accession>
<evidence type="ECO:0000313" key="2">
    <source>
        <dbReference type="EMBL" id="BAT82833.1"/>
    </source>
</evidence>